<gene>
    <name evidence="14" type="ORF">SKAU_G00384740</name>
</gene>
<dbReference type="GO" id="GO:0060070">
    <property type="term" value="P:canonical Wnt signaling pathway"/>
    <property type="evidence" value="ECO:0007669"/>
    <property type="project" value="TreeGrafter"/>
</dbReference>
<feature type="compositionally biased region" description="Basic residues" evidence="11">
    <location>
        <begin position="265"/>
        <end position="287"/>
    </location>
</feature>
<accession>A0A9Q1EEA4</accession>
<dbReference type="InterPro" id="IPR001134">
    <property type="entry name" value="Netrin_domain"/>
</dbReference>
<dbReference type="PANTHER" id="PTHR11309">
    <property type="entry name" value="FRIZZLED"/>
    <property type="match status" value="1"/>
</dbReference>
<dbReference type="GO" id="GO:0005615">
    <property type="term" value="C:extracellular space"/>
    <property type="evidence" value="ECO:0007669"/>
    <property type="project" value="TreeGrafter"/>
</dbReference>
<evidence type="ECO:0000256" key="8">
    <source>
        <dbReference type="ARBA" id="ARBA00023157"/>
    </source>
</evidence>
<evidence type="ECO:0000256" key="5">
    <source>
        <dbReference type="ARBA" id="ARBA00022687"/>
    </source>
</evidence>
<feature type="disulfide bond" evidence="10">
    <location>
        <begin position="60"/>
        <end position="84"/>
    </location>
</feature>
<proteinExistence type="inferred from homology"/>
<evidence type="ECO:0000259" key="13">
    <source>
        <dbReference type="PROSITE" id="PS50189"/>
    </source>
</evidence>
<dbReference type="InterPro" id="IPR008993">
    <property type="entry name" value="TIMP-like_OB-fold"/>
</dbReference>
<keyword evidence="5" id="KW-0879">Wnt signaling pathway</keyword>
<comment type="similarity">
    <text evidence="2">Belongs to the secreted frizzled-related protein (sFRP) family.</text>
</comment>
<keyword evidence="15" id="KW-1185">Reference proteome</keyword>
<dbReference type="SUPFAM" id="SSF63501">
    <property type="entry name" value="Frizzled cysteine-rich domain"/>
    <property type="match status" value="1"/>
</dbReference>
<evidence type="ECO:0000256" key="9">
    <source>
        <dbReference type="ARBA" id="ARBA00023180"/>
    </source>
</evidence>
<dbReference type="InterPro" id="IPR015526">
    <property type="entry name" value="Frizzled/SFRP"/>
</dbReference>
<comment type="caution">
    <text evidence="14">The sequence shown here is derived from an EMBL/GenBank/DDBJ whole genome shotgun (WGS) entry which is preliminary data.</text>
</comment>
<dbReference type="Pfam" id="PF01759">
    <property type="entry name" value="NTR"/>
    <property type="match status" value="1"/>
</dbReference>
<feature type="domain" description="NTR" evidence="13">
    <location>
        <begin position="136"/>
        <end position="255"/>
    </location>
</feature>
<dbReference type="Proteomes" id="UP001152622">
    <property type="component" value="Chromosome 19"/>
</dbReference>
<comment type="subcellular location">
    <subcellularLocation>
        <location evidence="1">Secreted</location>
    </subcellularLocation>
</comment>
<sequence>MPNHLHHSTQQNAILVIEQYEELVDINCSRVLRFFLCAMYAPICAFNFLRDPIKPCKSVCQRARDGCEPVMRRYNHSWPESFACEELPVYDRGVCISPEAIVTDLADDVKIVDVSLDVMPKETQFLECKSWNSDGCRCRKMKPTLTTYMEMKYDYVIHAKVVDVSQTGCHEVTTLVEVKEMVKSSHSIIGTHVPVISNSSCACPQLQPKQEVIITCYEWGSRLMLLDSCLVEKWKGQLLKKYKRWEQRLLEQQQSGPKINVRGRNVSRRKPARAKKNAKKGGQRGKL</sequence>
<dbReference type="InterPro" id="IPR018933">
    <property type="entry name" value="Netrin_module_non-TIMP"/>
</dbReference>
<evidence type="ECO:0000256" key="3">
    <source>
        <dbReference type="ARBA" id="ARBA00022473"/>
    </source>
</evidence>
<dbReference type="GO" id="GO:0017147">
    <property type="term" value="F:Wnt-protein binding"/>
    <property type="evidence" value="ECO:0007669"/>
    <property type="project" value="TreeGrafter"/>
</dbReference>
<evidence type="ECO:0000259" key="12">
    <source>
        <dbReference type="PROSITE" id="PS50038"/>
    </source>
</evidence>
<dbReference type="SMART" id="SM00063">
    <property type="entry name" value="FRI"/>
    <property type="match status" value="1"/>
</dbReference>
<keyword evidence="6" id="KW-0732">Signal</keyword>
<dbReference type="SUPFAM" id="SSF50242">
    <property type="entry name" value="TIMP-like"/>
    <property type="match status" value="1"/>
</dbReference>
<keyword evidence="4" id="KW-0964">Secreted</keyword>
<evidence type="ECO:0000313" key="14">
    <source>
        <dbReference type="EMBL" id="KAJ8337254.1"/>
    </source>
</evidence>
<feature type="region of interest" description="Disordered" evidence="11">
    <location>
        <begin position="256"/>
        <end position="287"/>
    </location>
</feature>
<dbReference type="Pfam" id="PF01392">
    <property type="entry name" value="Fz"/>
    <property type="match status" value="1"/>
</dbReference>
<dbReference type="PROSITE" id="PS50189">
    <property type="entry name" value="NTR"/>
    <property type="match status" value="1"/>
</dbReference>
<evidence type="ECO:0000313" key="15">
    <source>
        <dbReference type="Proteomes" id="UP001152622"/>
    </source>
</evidence>
<dbReference type="SMART" id="SM00643">
    <property type="entry name" value="C345C"/>
    <property type="match status" value="1"/>
</dbReference>
<evidence type="ECO:0000256" key="2">
    <source>
        <dbReference type="ARBA" id="ARBA00010054"/>
    </source>
</evidence>
<evidence type="ECO:0000256" key="4">
    <source>
        <dbReference type="ARBA" id="ARBA00022525"/>
    </source>
</evidence>
<dbReference type="AlphaFoldDB" id="A0A9Q1EEA4"/>
<dbReference type="EMBL" id="JAINUF010000019">
    <property type="protein sequence ID" value="KAJ8337254.1"/>
    <property type="molecule type" value="Genomic_DNA"/>
</dbReference>
<dbReference type="Gene3D" id="2.40.50.120">
    <property type="match status" value="1"/>
</dbReference>
<dbReference type="GO" id="GO:0035567">
    <property type="term" value="P:non-canonical Wnt signaling pathway"/>
    <property type="evidence" value="ECO:0007669"/>
    <property type="project" value="TreeGrafter"/>
</dbReference>
<name>A0A9Q1EEA4_SYNKA</name>
<keyword evidence="9" id="KW-0325">Glycoprotein</keyword>
<dbReference type="InterPro" id="IPR036790">
    <property type="entry name" value="Frizzled_dom_sf"/>
</dbReference>
<evidence type="ECO:0008006" key="16">
    <source>
        <dbReference type="Google" id="ProtNLM"/>
    </source>
</evidence>
<dbReference type="InterPro" id="IPR020067">
    <property type="entry name" value="Frizzled_dom"/>
</dbReference>
<dbReference type="OrthoDB" id="5946121at2759"/>
<dbReference type="PANTHER" id="PTHR11309:SF7">
    <property type="entry name" value="SECRETED FRIZZLED-RELATED PROTEIN 4"/>
    <property type="match status" value="1"/>
</dbReference>
<dbReference type="GO" id="GO:0030154">
    <property type="term" value="P:cell differentiation"/>
    <property type="evidence" value="ECO:0007669"/>
    <property type="project" value="UniProtKB-KW"/>
</dbReference>
<dbReference type="GO" id="GO:0005737">
    <property type="term" value="C:cytoplasm"/>
    <property type="evidence" value="ECO:0007669"/>
    <property type="project" value="TreeGrafter"/>
</dbReference>
<comment type="caution">
    <text evidence="10">Lacks conserved residue(s) required for the propagation of feature annotation.</text>
</comment>
<evidence type="ECO:0000256" key="7">
    <source>
        <dbReference type="ARBA" id="ARBA00022782"/>
    </source>
</evidence>
<dbReference type="FunFam" id="1.10.2000.10:FF:000005">
    <property type="entry name" value="secreted frizzled-related protein 4"/>
    <property type="match status" value="1"/>
</dbReference>
<organism evidence="14 15">
    <name type="scientific">Synaphobranchus kaupii</name>
    <name type="common">Kaup's arrowtooth eel</name>
    <dbReference type="NCBI Taxonomy" id="118154"/>
    <lineage>
        <taxon>Eukaryota</taxon>
        <taxon>Metazoa</taxon>
        <taxon>Chordata</taxon>
        <taxon>Craniata</taxon>
        <taxon>Vertebrata</taxon>
        <taxon>Euteleostomi</taxon>
        <taxon>Actinopterygii</taxon>
        <taxon>Neopterygii</taxon>
        <taxon>Teleostei</taxon>
        <taxon>Anguilliformes</taxon>
        <taxon>Synaphobranchidae</taxon>
        <taxon>Synaphobranchus</taxon>
    </lineage>
</organism>
<keyword evidence="3" id="KW-0217">Developmental protein</keyword>
<keyword evidence="7" id="KW-0221">Differentiation</keyword>
<dbReference type="GO" id="GO:0090090">
    <property type="term" value="P:negative regulation of canonical Wnt signaling pathway"/>
    <property type="evidence" value="ECO:0007669"/>
    <property type="project" value="UniProtKB-ARBA"/>
</dbReference>
<evidence type="ECO:0000256" key="6">
    <source>
        <dbReference type="ARBA" id="ARBA00022729"/>
    </source>
</evidence>
<feature type="domain" description="FZ" evidence="12">
    <location>
        <begin position="1"/>
        <end position="98"/>
    </location>
</feature>
<dbReference type="PROSITE" id="PS50038">
    <property type="entry name" value="FZ"/>
    <property type="match status" value="1"/>
</dbReference>
<evidence type="ECO:0000256" key="10">
    <source>
        <dbReference type="PROSITE-ProRule" id="PRU00090"/>
    </source>
</evidence>
<evidence type="ECO:0000256" key="11">
    <source>
        <dbReference type="SAM" id="MobiDB-lite"/>
    </source>
</evidence>
<reference evidence="14" key="1">
    <citation type="journal article" date="2023" name="Science">
        <title>Genome structures resolve the early diversification of teleost fishes.</title>
        <authorList>
            <person name="Parey E."/>
            <person name="Louis A."/>
            <person name="Montfort J."/>
            <person name="Bouchez O."/>
            <person name="Roques C."/>
            <person name="Iampietro C."/>
            <person name="Lluch J."/>
            <person name="Castinel A."/>
            <person name="Donnadieu C."/>
            <person name="Desvignes T."/>
            <person name="Floi Bucao C."/>
            <person name="Jouanno E."/>
            <person name="Wen M."/>
            <person name="Mejri S."/>
            <person name="Dirks R."/>
            <person name="Jansen H."/>
            <person name="Henkel C."/>
            <person name="Chen W.J."/>
            <person name="Zahm M."/>
            <person name="Cabau C."/>
            <person name="Klopp C."/>
            <person name="Thompson A.W."/>
            <person name="Robinson-Rechavi M."/>
            <person name="Braasch I."/>
            <person name="Lecointre G."/>
            <person name="Bobe J."/>
            <person name="Postlethwait J.H."/>
            <person name="Berthelot C."/>
            <person name="Roest Crollius H."/>
            <person name="Guiguen Y."/>
        </authorList>
    </citation>
    <scope>NUCLEOTIDE SEQUENCE</scope>
    <source>
        <strain evidence="14">WJC10195</strain>
    </source>
</reference>
<evidence type="ECO:0000256" key="1">
    <source>
        <dbReference type="ARBA" id="ARBA00004613"/>
    </source>
</evidence>
<protein>
    <recommendedName>
        <fullName evidence="16">Secreted frizzled-related protein 4</fullName>
    </recommendedName>
</protein>
<keyword evidence="8 10" id="KW-1015">Disulfide bond</keyword>
<dbReference type="Gene3D" id="1.10.2000.10">
    <property type="entry name" value="Frizzled cysteine-rich domain"/>
    <property type="match status" value="1"/>
</dbReference>